<proteinExistence type="predicted"/>
<dbReference type="PROSITE" id="PS50110">
    <property type="entry name" value="RESPONSE_REGULATORY"/>
    <property type="match status" value="1"/>
</dbReference>
<accession>E6W366</accession>
<dbReference type="SMART" id="SM00448">
    <property type="entry name" value="REC"/>
    <property type="match status" value="1"/>
</dbReference>
<dbReference type="PANTHER" id="PTHR44591:SF3">
    <property type="entry name" value="RESPONSE REGULATORY DOMAIN-CONTAINING PROTEIN"/>
    <property type="match status" value="1"/>
</dbReference>
<evidence type="ECO:0000256" key="2">
    <source>
        <dbReference type="PROSITE-ProRule" id="PRU00169"/>
    </source>
</evidence>
<dbReference type="STRING" id="653733.Selin_0992"/>
<name>E6W366_DESIS</name>
<dbReference type="EMBL" id="CP002432">
    <property type="protein sequence ID" value="ADU65727.1"/>
    <property type="molecule type" value="Genomic_DNA"/>
</dbReference>
<feature type="modified residue" description="4-aspartylphosphate" evidence="2">
    <location>
        <position position="54"/>
    </location>
</feature>
<organism evidence="4 5">
    <name type="scientific">Desulfurispirillum indicum (strain ATCC BAA-1389 / DSM 22839 / S5)</name>
    <dbReference type="NCBI Taxonomy" id="653733"/>
    <lineage>
        <taxon>Bacteria</taxon>
        <taxon>Pseudomonadati</taxon>
        <taxon>Chrysiogenota</taxon>
        <taxon>Chrysiogenia</taxon>
        <taxon>Chrysiogenales</taxon>
        <taxon>Chrysiogenaceae</taxon>
        <taxon>Desulfurispirillum</taxon>
    </lineage>
</organism>
<dbReference type="AlphaFoldDB" id="E6W366"/>
<dbReference type="GO" id="GO:0000160">
    <property type="term" value="P:phosphorelay signal transduction system"/>
    <property type="evidence" value="ECO:0007669"/>
    <property type="project" value="InterPro"/>
</dbReference>
<dbReference type="InterPro" id="IPR011006">
    <property type="entry name" value="CheY-like_superfamily"/>
</dbReference>
<dbReference type="Proteomes" id="UP000002572">
    <property type="component" value="Chromosome"/>
</dbReference>
<dbReference type="HOGENOM" id="CLU_000445_69_12_0"/>
<dbReference type="CDD" id="cd17536">
    <property type="entry name" value="REC_YesN-like"/>
    <property type="match status" value="1"/>
</dbReference>
<sequence>MNNVTMLICEDEPIIREIMHSFFSRRAREAFVACDGKEGLEMFTSHRPDIVLTDLKMPVMDGIRLARHIKETSTTPIIMISAHNEKELLQEATRAGVDQFLFKPIDLEEAAQLIEKVLAER</sequence>
<protein>
    <submittedName>
        <fullName evidence="4">Response regulator receiver</fullName>
    </submittedName>
</protein>
<evidence type="ECO:0000259" key="3">
    <source>
        <dbReference type="PROSITE" id="PS50110"/>
    </source>
</evidence>
<gene>
    <name evidence="4" type="ordered locus">Selin_0992</name>
</gene>
<dbReference type="Gene3D" id="3.40.50.2300">
    <property type="match status" value="1"/>
</dbReference>
<reference evidence="4 5" key="1">
    <citation type="submission" date="2010-12" db="EMBL/GenBank/DDBJ databases">
        <title>Complete sequence of Desulfurispirillum indicum S5.</title>
        <authorList>
            <consortium name="US DOE Joint Genome Institute"/>
            <person name="Lucas S."/>
            <person name="Copeland A."/>
            <person name="Lapidus A."/>
            <person name="Cheng J.-F."/>
            <person name="Goodwin L."/>
            <person name="Pitluck S."/>
            <person name="Chertkov O."/>
            <person name="Held B."/>
            <person name="Detter J.C."/>
            <person name="Han C."/>
            <person name="Tapia R."/>
            <person name="Land M."/>
            <person name="Hauser L."/>
            <person name="Kyrpides N."/>
            <person name="Ivanova N."/>
            <person name="Mikhailova N."/>
            <person name="Haggblom M."/>
            <person name="Rauschenbach I."/>
            <person name="Bini E."/>
            <person name="Woyke T."/>
        </authorList>
    </citation>
    <scope>NUCLEOTIDE SEQUENCE [LARGE SCALE GENOMIC DNA]</scope>
    <source>
        <strain evidence="5">ATCC BAA-1389 / DSM 22839 / S5</strain>
    </source>
</reference>
<dbReference type="eggNOG" id="COG4753">
    <property type="taxonomic scope" value="Bacteria"/>
</dbReference>
<keyword evidence="1 2" id="KW-0597">Phosphoprotein</keyword>
<dbReference type="InterPro" id="IPR050595">
    <property type="entry name" value="Bact_response_regulator"/>
</dbReference>
<evidence type="ECO:0000313" key="5">
    <source>
        <dbReference type="Proteomes" id="UP000002572"/>
    </source>
</evidence>
<dbReference type="KEGG" id="din:Selin_0992"/>
<dbReference type="Pfam" id="PF00072">
    <property type="entry name" value="Response_reg"/>
    <property type="match status" value="1"/>
</dbReference>
<dbReference type="PANTHER" id="PTHR44591">
    <property type="entry name" value="STRESS RESPONSE REGULATOR PROTEIN 1"/>
    <property type="match status" value="1"/>
</dbReference>
<dbReference type="InParanoid" id="E6W366"/>
<evidence type="ECO:0000256" key="1">
    <source>
        <dbReference type="ARBA" id="ARBA00022553"/>
    </source>
</evidence>
<keyword evidence="5" id="KW-1185">Reference proteome</keyword>
<dbReference type="SUPFAM" id="SSF52172">
    <property type="entry name" value="CheY-like"/>
    <property type="match status" value="1"/>
</dbReference>
<dbReference type="RefSeq" id="WP_013505610.1">
    <property type="nucleotide sequence ID" value="NC_014836.1"/>
</dbReference>
<evidence type="ECO:0000313" key="4">
    <source>
        <dbReference type="EMBL" id="ADU65727.1"/>
    </source>
</evidence>
<dbReference type="InterPro" id="IPR001789">
    <property type="entry name" value="Sig_transdc_resp-reg_receiver"/>
</dbReference>
<feature type="domain" description="Response regulatory" evidence="3">
    <location>
        <begin position="5"/>
        <end position="118"/>
    </location>
</feature>